<name>I3EEN5_NEMP3</name>
<sequence length="233" mass="26308">MAEDAFLRADFSLDEYLSRILADSSGECSRLKDQHVRILSQHADSLSCEIISEKEKIYEGLNTLSALVAEAKRISSELPELFLPLLSGETSKLDSELHRDLENEVEAMQGDLSIAEGRTLQHKEHITLVIDRQVYTGIILVCKDIIIVGLNTQEGREMYNALLIKEIQCSIEGSSLIILLPPIRIEITKTESTLKYLLNKIIGREASKPQKPQKQKSPNPKPHQKYPLMKWMG</sequence>
<dbReference type="VEuPathDB" id="MicrosporidiaDB:NEQG_02229"/>
<feature type="region of interest" description="Disordered" evidence="1">
    <location>
        <begin position="207"/>
        <end position="233"/>
    </location>
</feature>
<dbReference type="InParanoid" id="I3EEN5"/>
<dbReference type="EMBL" id="GL870881">
    <property type="protein sequence ID" value="EIJ87682.1"/>
    <property type="molecule type" value="Genomic_DNA"/>
</dbReference>
<dbReference type="AlphaFoldDB" id="I3EEN5"/>
<dbReference type="OrthoDB" id="2188580at2759"/>
<evidence type="ECO:0000256" key="1">
    <source>
        <dbReference type="SAM" id="MobiDB-lite"/>
    </source>
</evidence>
<proteinExistence type="predicted"/>
<evidence type="ECO:0000313" key="2">
    <source>
        <dbReference type="EMBL" id="EIJ87682.1"/>
    </source>
</evidence>
<feature type="compositionally biased region" description="Low complexity" evidence="1">
    <location>
        <begin position="209"/>
        <end position="218"/>
    </location>
</feature>
<evidence type="ECO:0000313" key="3">
    <source>
        <dbReference type="Proteomes" id="UP000002872"/>
    </source>
</evidence>
<protein>
    <submittedName>
        <fullName evidence="2">Uncharacterized protein</fullName>
    </submittedName>
</protein>
<organism evidence="2 3">
    <name type="scientific">Nematocida parisii (strain ERTm3)</name>
    <name type="common">Nematode killer fungus</name>
    <dbReference type="NCBI Taxonomy" id="935791"/>
    <lineage>
        <taxon>Eukaryota</taxon>
        <taxon>Fungi</taxon>
        <taxon>Fungi incertae sedis</taxon>
        <taxon>Microsporidia</taxon>
        <taxon>Nematocida</taxon>
    </lineage>
</organism>
<accession>I3EEN5</accession>
<reference evidence="2" key="1">
    <citation type="submission" date="2011-01" db="EMBL/GenBank/DDBJ databases">
        <title>The Genome Sequence of Nematocida parisii strain ERTm3.</title>
        <authorList>
            <consortium name="The Broad Institute Genome Sequencing Platform"/>
            <consortium name="The Broad Institute Genome Sequencing Center for Infectious Disease"/>
            <person name="Cuomo C."/>
            <person name="Troemel E."/>
            <person name="Young S.K."/>
            <person name="Zeng Q."/>
            <person name="Gargeya S."/>
            <person name="Fitzgerald M."/>
            <person name="Haas B."/>
            <person name="Abouelleil A."/>
            <person name="Alvarado L."/>
            <person name="Arachchi H.M."/>
            <person name="Berlin A."/>
            <person name="Chapman S.B."/>
            <person name="Gearin G."/>
            <person name="Goldberg J."/>
            <person name="Griggs A."/>
            <person name="Gujja S."/>
            <person name="Hansen M."/>
            <person name="Heiman D."/>
            <person name="Howarth C."/>
            <person name="Larimer J."/>
            <person name="Lui A."/>
            <person name="MacDonald P.J.P."/>
            <person name="McCowen C."/>
            <person name="Montmayeur A."/>
            <person name="Murphy C."/>
            <person name="Neiman D."/>
            <person name="Pearson M."/>
            <person name="Priest M."/>
            <person name="Roberts A."/>
            <person name="Saif S."/>
            <person name="Shea T."/>
            <person name="Sisk P."/>
            <person name="Stolte C."/>
            <person name="Sykes S."/>
            <person name="Wortman J."/>
            <person name="Nusbaum C."/>
            <person name="Birren B."/>
        </authorList>
    </citation>
    <scope>NUCLEOTIDE SEQUENCE</scope>
    <source>
        <strain evidence="2">ERTm3</strain>
    </source>
</reference>
<keyword evidence="3" id="KW-1185">Reference proteome</keyword>
<dbReference type="Proteomes" id="UP000002872">
    <property type="component" value="Unassembled WGS sequence"/>
</dbReference>
<gene>
    <name evidence="2" type="ORF">NEQG_02229</name>
</gene>
<dbReference type="HOGENOM" id="CLU_1190189_0_0_1"/>